<dbReference type="EMBL" id="OC922690">
    <property type="protein sequence ID" value="CAD7654362.1"/>
    <property type="molecule type" value="Genomic_DNA"/>
</dbReference>
<reference evidence="1" key="1">
    <citation type="submission" date="2020-11" db="EMBL/GenBank/DDBJ databases">
        <authorList>
            <person name="Tran Van P."/>
        </authorList>
    </citation>
    <scope>NUCLEOTIDE SEQUENCE</scope>
</reference>
<evidence type="ECO:0008006" key="3">
    <source>
        <dbReference type="Google" id="ProtNLM"/>
    </source>
</evidence>
<dbReference type="Proteomes" id="UP000728032">
    <property type="component" value="Unassembled WGS sequence"/>
</dbReference>
<gene>
    <name evidence="1" type="ORF">ONB1V03_LOCUS11009</name>
</gene>
<keyword evidence="2" id="KW-1185">Reference proteome</keyword>
<dbReference type="OrthoDB" id="48306at2759"/>
<evidence type="ECO:0000313" key="1">
    <source>
        <dbReference type="EMBL" id="CAD7654362.1"/>
    </source>
</evidence>
<dbReference type="PANTHER" id="PTHR21530">
    <property type="entry name" value="PHEROMONE SHUTDOWN PROTEIN"/>
    <property type="match status" value="1"/>
</dbReference>
<dbReference type="EMBL" id="CAJPVJ010007865">
    <property type="protein sequence ID" value="CAG2171549.1"/>
    <property type="molecule type" value="Genomic_DNA"/>
</dbReference>
<proteinExistence type="predicted"/>
<name>A0A7R9M794_9ACAR</name>
<sequence length="135" mass="14887">MLTEMTGEFPTLSRVFVEERDTYLAYSLWLASSPVPNMASPSGVRPSVVVGVVGIGHVPGIVKKWGQVKDEDIAPLLKIPETSLTTKVVKKSIKYTVIGLTIWGCYRLLVPHSMNTALSHASLQTIDWIQKSIHK</sequence>
<protein>
    <recommendedName>
        <fullName evidence="3">TraB domain-containing protein</fullName>
    </recommendedName>
</protein>
<dbReference type="AlphaFoldDB" id="A0A7R9M794"/>
<evidence type="ECO:0000313" key="2">
    <source>
        <dbReference type="Proteomes" id="UP000728032"/>
    </source>
</evidence>
<dbReference type="InterPro" id="IPR046345">
    <property type="entry name" value="TraB_PrgY-like"/>
</dbReference>
<dbReference type="PANTHER" id="PTHR21530:SF7">
    <property type="entry name" value="TRAB DOMAIN-CONTAINING PROTEIN"/>
    <property type="match status" value="1"/>
</dbReference>
<organism evidence="1">
    <name type="scientific">Oppiella nova</name>
    <dbReference type="NCBI Taxonomy" id="334625"/>
    <lineage>
        <taxon>Eukaryota</taxon>
        <taxon>Metazoa</taxon>
        <taxon>Ecdysozoa</taxon>
        <taxon>Arthropoda</taxon>
        <taxon>Chelicerata</taxon>
        <taxon>Arachnida</taxon>
        <taxon>Acari</taxon>
        <taxon>Acariformes</taxon>
        <taxon>Sarcoptiformes</taxon>
        <taxon>Oribatida</taxon>
        <taxon>Brachypylina</taxon>
        <taxon>Oppioidea</taxon>
        <taxon>Oppiidae</taxon>
        <taxon>Oppiella</taxon>
    </lineage>
</organism>
<accession>A0A7R9M794</accession>